<organism evidence="1 2">
    <name type="scientific">Alkalihalophilus lindianensis</name>
    <dbReference type="NCBI Taxonomy" id="1630542"/>
    <lineage>
        <taxon>Bacteria</taxon>
        <taxon>Bacillati</taxon>
        <taxon>Bacillota</taxon>
        <taxon>Bacilli</taxon>
        <taxon>Bacillales</taxon>
        <taxon>Bacillaceae</taxon>
        <taxon>Alkalihalophilus</taxon>
    </lineage>
</organism>
<sequence>MRKSTEFSENNTEDKNRRRCLEIIDKWLRELESENSHTNNTEGVINER</sequence>
<evidence type="ECO:0000313" key="2">
    <source>
        <dbReference type="Proteomes" id="UP001287282"/>
    </source>
</evidence>
<keyword evidence="2" id="KW-1185">Reference proteome</keyword>
<dbReference type="EMBL" id="JAWJBA010000001">
    <property type="protein sequence ID" value="MDV2683999.1"/>
    <property type="molecule type" value="Genomic_DNA"/>
</dbReference>
<evidence type="ECO:0000313" key="1">
    <source>
        <dbReference type="EMBL" id="MDV2683999.1"/>
    </source>
</evidence>
<protein>
    <submittedName>
        <fullName evidence="1">Uncharacterized protein</fullName>
    </submittedName>
</protein>
<accession>A0ABU3X955</accession>
<comment type="caution">
    <text evidence="1">The sequence shown here is derived from an EMBL/GenBank/DDBJ whole genome shotgun (WGS) entry which is preliminary data.</text>
</comment>
<dbReference type="Proteomes" id="UP001287282">
    <property type="component" value="Unassembled WGS sequence"/>
</dbReference>
<gene>
    <name evidence="1" type="ORF">RYX56_06385</name>
</gene>
<proteinExistence type="predicted"/>
<name>A0ABU3X955_9BACI</name>
<reference evidence="1 2" key="1">
    <citation type="submission" date="2023-10" db="EMBL/GenBank/DDBJ databases">
        <title>Screening of Alkalihalobacillus lindianensis BZ-TG-R113 and Its Alleviation of Salt Stress on Rapeseed Growth.</title>
        <authorList>
            <person name="Zhao B."/>
            <person name="Guo T."/>
        </authorList>
    </citation>
    <scope>NUCLEOTIDE SEQUENCE [LARGE SCALE GENOMIC DNA]</scope>
    <source>
        <strain evidence="1 2">BZ-TG-R113</strain>
    </source>
</reference>
<dbReference type="RefSeq" id="WP_317121219.1">
    <property type="nucleotide sequence ID" value="NZ_JAWJBA010000001.1"/>
</dbReference>